<dbReference type="PANTHER" id="PTHR13847:SF283">
    <property type="entry name" value="TRNA 5-METHYLAMINOMETHYL-2-THIOURIDINE BIOSYNTHESIS BIFUNCTIONAL PROTEIN MNMC"/>
    <property type="match status" value="1"/>
</dbReference>
<dbReference type="SUPFAM" id="SSF51905">
    <property type="entry name" value="FAD/NAD(P)-binding domain"/>
    <property type="match status" value="1"/>
</dbReference>
<dbReference type="InterPro" id="IPR006076">
    <property type="entry name" value="FAD-dep_OxRdtase"/>
</dbReference>
<dbReference type="NCBIfam" id="TIGR03197">
    <property type="entry name" value="MnmC_Cterm"/>
    <property type="match status" value="1"/>
</dbReference>
<keyword evidence="6" id="KW-0819">tRNA processing</keyword>
<reference evidence="12" key="1">
    <citation type="journal article" date="2019" name="PLoS Negl. Trop. Dis.">
        <title>Revisiting the worldwide diversity of Leptospira species in the environment.</title>
        <authorList>
            <person name="Vincent A.T."/>
            <person name="Schiettekatte O."/>
            <person name="Bourhy P."/>
            <person name="Veyrier F.J."/>
            <person name="Picardeau M."/>
        </authorList>
    </citation>
    <scope>NUCLEOTIDE SEQUENCE [LARGE SCALE GENOMIC DNA]</scope>
    <source>
        <strain evidence="12">201400974</strain>
    </source>
</reference>
<name>A0A4R9LQV6_9LEPT</name>
<dbReference type="Gene3D" id="3.30.9.10">
    <property type="entry name" value="D-Amino Acid Oxidase, subunit A, domain 2"/>
    <property type="match status" value="1"/>
</dbReference>
<keyword evidence="1" id="KW-0963">Cytoplasm</keyword>
<gene>
    <name evidence="12" type="ORF">EHS11_08585</name>
</gene>
<evidence type="ECO:0000256" key="8">
    <source>
        <dbReference type="ARBA" id="ARBA00023002"/>
    </source>
</evidence>
<dbReference type="InterPro" id="IPR036188">
    <property type="entry name" value="FAD/NAD-bd_sf"/>
</dbReference>
<evidence type="ECO:0000256" key="2">
    <source>
        <dbReference type="ARBA" id="ARBA00022603"/>
    </source>
</evidence>
<evidence type="ECO:0000256" key="4">
    <source>
        <dbReference type="ARBA" id="ARBA00022679"/>
    </source>
</evidence>
<comment type="caution">
    <text evidence="12">The sequence shown here is derived from an EMBL/GenBank/DDBJ whole genome shotgun (WGS) entry which is preliminary data.</text>
</comment>
<evidence type="ECO:0000313" key="13">
    <source>
        <dbReference type="Proteomes" id="UP000298264"/>
    </source>
</evidence>
<sequence length="412" mass="46849">MVESDKPQTYEAVIIGGGVAGASVAYALSKRKIKTLLLEKKQNLSEGASGNPSGLIYPLLTKHKTSESIFSLSAFRFLNEEWEKIENIATSERSGFYKNGICFLTDSESDKDRYFHSLDSHGLGKEETFIKNDISFLPGKEALYFPKGKTISPPLYVSLLCKLSSPHLTIHTYENFLEWEDKSPLQVNTDKRAYQTDKLFLCLANEVLEMPKTKWLPIKKVRGQIVLLPKSELLSEITSSILFGHYLTEDIGFGSVLGASFDEFKYEETTRIYETIELLESAKRSLPVLKTYWEGLEKSPEVLRTRVSCRSQTQDRRPLLGRLPNSEQFKIDNPYKKGESHIRKPPVISYYKDVSILGGLGSRGLNHSLFGAEIVVRESLGEDLPIEQELFEDFKPERFLIRNWKRGTPIED</sequence>
<dbReference type="GO" id="GO:0016645">
    <property type="term" value="F:oxidoreductase activity, acting on the CH-NH group of donors"/>
    <property type="evidence" value="ECO:0007669"/>
    <property type="project" value="InterPro"/>
</dbReference>
<keyword evidence="10" id="KW-1133">Transmembrane helix</keyword>
<keyword evidence="13" id="KW-1185">Reference proteome</keyword>
<feature type="domain" description="FAD dependent oxidoreductase" evidence="11">
    <location>
        <begin position="12"/>
        <end position="376"/>
    </location>
</feature>
<evidence type="ECO:0000259" key="11">
    <source>
        <dbReference type="Pfam" id="PF01266"/>
    </source>
</evidence>
<proteinExistence type="predicted"/>
<dbReference type="GO" id="GO:0032259">
    <property type="term" value="P:methylation"/>
    <property type="evidence" value="ECO:0007669"/>
    <property type="project" value="UniProtKB-KW"/>
</dbReference>
<keyword evidence="4" id="KW-0808">Transferase</keyword>
<keyword evidence="2" id="KW-0489">Methyltransferase</keyword>
<organism evidence="12 13">
    <name type="scientific">Leptospira ilyithenensis</name>
    <dbReference type="NCBI Taxonomy" id="2484901"/>
    <lineage>
        <taxon>Bacteria</taxon>
        <taxon>Pseudomonadati</taxon>
        <taxon>Spirochaetota</taxon>
        <taxon>Spirochaetia</taxon>
        <taxon>Leptospirales</taxon>
        <taxon>Leptospiraceae</taxon>
        <taxon>Leptospira</taxon>
    </lineage>
</organism>
<evidence type="ECO:0000256" key="6">
    <source>
        <dbReference type="ARBA" id="ARBA00022694"/>
    </source>
</evidence>
<keyword evidence="10" id="KW-0812">Transmembrane</keyword>
<dbReference type="GO" id="GO:0008168">
    <property type="term" value="F:methyltransferase activity"/>
    <property type="evidence" value="ECO:0007669"/>
    <property type="project" value="UniProtKB-KW"/>
</dbReference>
<dbReference type="GO" id="GO:0005737">
    <property type="term" value="C:cytoplasm"/>
    <property type="evidence" value="ECO:0007669"/>
    <property type="project" value="TreeGrafter"/>
</dbReference>
<dbReference type="PANTHER" id="PTHR13847">
    <property type="entry name" value="SARCOSINE DEHYDROGENASE-RELATED"/>
    <property type="match status" value="1"/>
</dbReference>
<dbReference type="Proteomes" id="UP000298264">
    <property type="component" value="Unassembled WGS sequence"/>
</dbReference>
<feature type="transmembrane region" description="Helical" evidence="10">
    <location>
        <begin position="12"/>
        <end position="29"/>
    </location>
</feature>
<accession>A0A4R9LQV6</accession>
<keyword evidence="5" id="KW-0949">S-adenosyl-L-methionine</keyword>
<evidence type="ECO:0000256" key="1">
    <source>
        <dbReference type="ARBA" id="ARBA00022490"/>
    </source>
</evidence>
<evidence type="ECO:0000256" key="5">
    <source>
        <dbReference type="ARBA" id="ARBA00022691"/>
    </source>
</evidence>
<evidence type="ECO:0000256" key="10">
    <source>
        <dbReference type="SAM" id="Phobius"/>
    </source>
</evidence>
<dbReference type="GO" id="GO:0008033">
    <property type="term" value="P:tRNA processing"/>
    <property type="evidence" value="ECO:0007669"/>
    <property type="project" value="UniProtKB-KW"/>
</dbReference>
<dbReference type="Gene3D" id="3.50.50.60">
    <property type="entry name" value="FAD/NAD(P)-binding domain"/>
    <property type="match status" value="1"/>
</dbReference>
<dbReference type="OrthoDB" id="342348at2"/>
<protein>
    <submittedName>
        <fullName evidence="12">FAD-dependent oxidoreductase</fullName>
    </submittedName>
</protein>
<dbReference type="AlphaFoldDB" id="A0A4R9LQV6"/>
<keyword evidence="8" id="KW-0560">Oxidoreductase</keyword>
<keyword evidence="10" id="KW-0472">Membrane</keyword>
<keyword evidence="3" id="KW-0285">Flavoprotein</keyword>
<dbReference type="EMBL" id="RQHV01000043">
    <property type="protein sequence ID" value="TGN10350.1"/>
    <property type="molecule type" value="Genomic_DNA"/>
</dbReference>
<evidence type="ECO:0000256" key="9">
    <source>
        <dbReference type="ARBA" id="ARBA00023268"/>
    </source>
</evidence>
<evidence type="ECO:0000256" key="7">
    <source>
        <dbReference type="ARBA" id="ARBA00022827"/>
    </source>
</evidence>
<dbReference type="Pfam" id="PF01266">
    <property type="entry name" value="DAO"/>
    <property type="match status" value="1"/>
</dbReference>
<keyword evidence="9" id="KW-0511">Multifunctional enzyme</keyword>
<keyword evidence="7" id="KW-0274">FAD</keyword>
<evidence type="ECO:0000256" key="3">
    <source>
        <dbReference type="ARBA" id="ARBA00022630"/>
    </source>
</evidence>
<evidence type="ECO:0000313" key="12">
    <source>
        <dbReference type="EMBL" id="TGN10350.1"/>
    </source>
</evidence>
<dbReference type="InterPro" id="IPR017610">
    <property type="entry name" value="tRNA_S-uridine_synth_MnmC_C"/>
</dbReference>